<sequence>MLMQILSHTPTWVFALFAGLLWLGGKQMLARRVKLARITLVALLMTGLSVAGVWLAFSGTAAALPIWALAAAQVATLVSRRPLPQGTRFDTATQECVVPGSAVPLALMMGIFLTKYTVGVLLAMQPALAQQLGFAVGLSAAYGLFSGVFVGRALRLWQLALRMDRETGLQAA</sequence>
<evidence type="ECO:0000313" key="3">
    <source>
        <dbReference type="Proteomes" id="UP001500279"/>
    </source>
</evidence>
<evidence type="ECO:0000313" key="2">
    <source>
        <dbReference type="EMBL" id="GAA0746819.1"/>
    </source>
</evidence>
<protein>
    <recommendedName>
        <fullName evidence="4">Transmembrane protein</fullName>
    </recommendedName>
</protein>
<name>A0ABP3V2I6_9BURK</name>
<organism evidence="2 3">
    <name type="scientific">Ideonella azotifigens</name>
    <dbReference type="NCBI Taxonomy" id="513160"/>
    <lineage>
        <taxon>Bacteria</taxon>
        <taxon>Pseudomonadati</taxon>
        <taxon>Pseudomonadota</taxon>
        <taxon>Betaproteobacteria</taxon>
        <taxon>Burkholderiales</taxon>
        <taxon>Sphaerotilaceae</taxon>
        <taxon>Ideonella</taxon>
    </lineage>
</organism>
<dbReference type="InterPro" id="IPR046730">
    <property type="entry name" value="DUF6622"/>
</dbReference>
<evidence type="ECO:0008006" key="4">
    <source>
        <dbReference type="Google" id="ProtNLM"/>
    </source>
</evidence>
<gene>
    <name evidence="2" type="ORF">GCM10009107_14760</name>
</gene>
<keyword evidence="3" id="KW-1185">Reference proteome</keyword>
<reference evidence="3" key="1">
    <citation type="journal article" date="2019" name="Int. J. Syst. Evol. Microbiol.">
        <title>The Global Catalogue of Microorganisms (GCM) 10K type strain sequencing project: providing services to taxonomists for standard genome sequencing and annotation.</title>
        <authorList>
            <consortium name="The Broad Institute Genomics Platform"/>
            <consortium name="The Broad Institute Genome Sequencing Center for Infectious Disease"/>
            <person name="Wu L."/>
            <person name="Ma J."/>
        </authorList>
    </citation>
    <scope>NUCLEOTIDE SEQUENCE [LARGE SCALE GENOMIC DNA]</scope>
    <source>
        <strain evidence="3">JCM 15503</strain>
    </source>
</reference>
<accession>A0ABP3V2I6</accession>
<keyword evidence="1" id="KW-0472">Membrane</keyword>
<dbReference type="EMBL" id="BAAAEW010000006">
    <property type="protein sequence ID" value="GAA0746819.1"/>
    <property type="molecule type" value="Genomic_DNA"/>
</dbReference>
<evidence type="ECO:0000256" key="1">
    <source>
        <dbReference type="SAM" id="Phobius"/>
    </source>
</evidence>
<feature type="transmembrane region" description="Helical" evidence="1">
    <location>
        <begin position="92"/>
        <end position="112"/>
    </location>
</feature>
<keyword evidence="1" id="KW-0812">Transmembrane</keyword>
<dbReference type="Pfam" id="PF20327">
    <property type="entry name" value="DUF6622"/>
    <property type="match status" value="1"/>
</dbReference>
<feature type="transmembrane region" description="Helical" evidence="1">
    <location>
        <begin position="6"/>
        <end position="23"/>
    </location>
</feature>
<dbReference type="Proteomes" id="UP001500279">
    <property type="component" value="Unassembled WGS sequence"/>
</dbReference>
<feature type="transmembrane region" description="Helical" evidence="1">
    <location>
        <begin position="62"/>
        <end position="80"/>
    </location>
</feature>
<feature type="transmembrane region" description="Helical" evidence="1">
    <location>
        <begin position="132"/>
        <end position="154"/>
    </location>
</feature>
<comment type="caution">
    <text evidence="2">The sequence shown here is derived from an EMBL/GenBank/DDBJ whole genome shotgun (WGS) entry which is preliminary data.</text>
</comment>
<keyword evidence="1" id="KW-1133">Transmembrane helix</keyword>
<feature type="transmembrane region" description="Helical" evidence="1">
    <location>
        <begin position="35"/>
        <end position="56"/>
    </location>
</feature>
<proteinExistence type="predicted"/>